<name>A0AAE6Q9E7_EHRRU</name>
<sequence>MIKEVLGFLYLVVEAVTNFAVNTRARVNSIDVRANATELMNGVANELQNVTGVLTNSSLTYNATDVNGILQNTTVTPNSPVAYNATGVGDILQSTTMIPNSSLYHVTSVNNVVDHSSSYVQYYILCFVGFVVIFLACLIRLCVSNGLCSRINRTGRVSSGYIYDEPDSGCGTSIESNMNSMENEDYVFVYNPEYMNSNNMDEGDNSFSMEFAFQGINCEPFDDISTAETVCSADFRYSSESDENNSDEEFDKQGEDAEGMLQSVRVVSSTSINETRL</sequence>
<organism evidence="3 4">
    <name type="scientific">Ehrlichia ruminantium</name>
    <name type="common">heartwater rickettsia</name>
    <name type="synonym">Cowdria ruminantium</name>
    <dbReference type="NCBI Taxonomy" id="779"/>
    <lineage>
        <taxon>Bacteria</taxon>
        <taxon>Pseudomonadati</taxon>
        <taxon>Pseudomonadota</taxon>
        <taxon>Alphaproteobacteria</taxon>
        <taxon>Rickettsiales</taxon>
        <taxon>Anaplasmataceae</taxon>
        <taxon>Ehrlichia</taxon>
    </lineage>
</organism>
<feature type="compositionally biased region" description="Acidic residues" evidence="1">
    <location>
        <begin position="240"/>
        <end position="250"/>
    </location>
</feature>
<protein>
    <submittedName>
        <fullName evidence="3">Uncharacterized protein</fullName>
    </submittedName>
</protein>
<evidence type="ECO:0000313" key="4">
    <source>
        <dbReference type="Proteomes" id="UP000422822"/>
    </source>
</evidence>
<dbReference type="RefSeq" id="WP_158406906.1">
    <property type="nucleotide sequence ID" value="NZ_CP033454.1"/>
</dbReference>
<evidence type="ECO:0000256" key="1">
    <source>
        <dbReference type="SAM" id="MobiDB-lite"/>
    </source>
</evidence>
<keyword evidence="2" id="KW-0812">Transmembrane</keyword>
<keyword evidence="2" id="KW-1133">Transmembrane helix</keyword>
<gene>
    <name evidence="3" type="ORF">EDL80_04105</name>
</gene>
<feature type="compositionally biased region" description="Polar residues" evidence="1">
    <location>
        <begin position="265"/>
        <end position="277"/>
    </location>
</feature>
<evidence type="ECO:0000313" key="3">
    <source>
        <dbReference type="EMBL" id="QGR03722.1"/>
    </source>
</evidence>
<evidence type="ECO:0000256" key="2">
    <source>
        <dbReference type="SAM" id="Phobius"/>
    </source>
</evidence>
<reference evidence="3 4" key="1">
    <citation type="submission" date="2018-10" db="EMBL/GenBank/DDBJ databases">
        <title>Propagation and draft genome sequences of three atypical Erhlichia ruminantium isolates.</title>
        <authorList>
            <person name="Liebenberg J."/>
            <person name="Steyn H."/>
            <person name="Josemans A."/>
            <person name="Zweygarth E."/>
        </authorList>
    </citation>
    <scope>NUCLEOTIDE SEQUENCE [LARGE SCALE GENOMIC DNA]</scope>
    <source>
        <strain evidence="3 4">Omatjenne</strain>
    </source>
</reference>
<feature type="region of interest" description="Disordered" evidence="1">
    <location>
        <begin position="237"/>
        <end position="277"/>
    </location>
</feature>
<keyword evidence="2" id="KW-0472">Membrane</keyword>
<feature type="transmembrane region" description="Helical" evidence="2">
    <location>
        <begin position="122"/>
        <end position="143"/>
    </location>
</feature>
<dbReference type="Proteomes" id="UP000422822">
    <property type="component" value="Chromosome"/>
</dbReference>
<proteinExistence type="predicted"/>
<dbReference type="EMBL" id="CP033455">
    <property type="protein sequence ID" value="QGR03722.1"/>
    <property type="molecule type" value="Genomic_DNA"/>
</dbReference>
<accession>A0AAE6Q9E7</accession>
<dbReference type="AlphaFoldDB" id="A0AAE6Q9E7"/>
<keyword evidence="4" id="KW-1185">Reference proteome</keyword>